<evidence type="ECO:0000313" key="3">
    <source>
        <dbReference type="Proteomes" id="UP000239560"/>
    </source>
</evidence>
<dbReference type="Proteomes" id="UP000239560">
    <property type="component" value="Unassembled WGS sequence"/>
</dbReference>
<accession>A0A2T0AIE0</accession>
<evidence type="ECO:0000256" key="1">
    <source>
        <dbReference type="SAM" id="MobiDB-lite"/>
    </source>
</evidence>
<organism evidence="2 3">
    <name type="scientific">Rhodotorula toruloides</name>
    <name type="common">Yeast</name>
    <name type="synonym">Rhodosporidium toruloides</name>
    <dbReference type="NCBI Taxonomy" id="5286"/>
    <lineage>
        <taxon>Eukaryota</taxon>
        <taxon>Fungi</taxon>
        <taxon>Dikarya</taxon>
        <taxon>Basidiomycota</taxon>
        <taxon>Pucciniomycotina</taxon>
        <taxon>Microbotryomycetes</taxon>
        <taxon>Sporidiobolales</taxon>
        <taxon>Sporidiobolaceae</taxon>
        <taxon>Rhodotorula</taxon>
    </lineage>
</organism>
<reference evidence="2 3" key="1">
    <citation type="journal article" date="2018" name="Elife">
        <title>Functional genomics of lipid metabolism in the oleaginous yeast Rhodosporidium toruloides.</title>
        <authorList>
            <person name="Coradetti S.T."/>
            <person name="Pinel D."/>
            <person name="Geiselman G."/>
            <person name="Ito M."/>
            <person name="Mondo S."/>
            <person name="Reilly M.C."/>
            <person name="Cheng Y.F."/>
            <person name="Bauer S."/>
            <person name="Grigoriev I."/>
            <person name="Gladden J.M."/>
            <person name="Simmons B.A."/>
            <person name="Brem R."/>
            <person name="Arkin A.P."/>
            <person name="Skerker J.M."/>
        </authorList>
    </citation>
    <scope>NUCLEOTIDE SEQUENCE [LARGE SCALE GENOMIC DNA]</scope>
    <source>
        <strain evidence="2 3">NBRC 0880</strain>
    </source>
</reference>
<sequence length="306" mass="35149">MEGSVPLGPSPLYRSSFQDAHRLYNCFSRTPCLNTLLPDFRPPACIQFVLPLLFLSTPSSRSLPTAMLRWLLGAFALLAVQVRAQSCPNGLALETDYSGLAGCCYPQALLQCDKTSLAFFQSSSGPFSGSKDCTYGPRALGNYIQFTAPSSLSQQRRPGVEDLPGFVRSSPSDKHLRRRSDMGPRRRSERRHDRQPADLGGRRRWRRVGRTWWRRSRRRGHDGTLLHRPGWSGAYLGRDDSACCWRRRSRLSGRTRRQLCLDDGRHWRTKLCRTHVEREPQYGYLEDVLQVCTRRDQLRLLHRRTT</sequence>
<proteinExistence type="predicted"/>
<dbReference type="EMBL" id="LCTV02000001">
    <property type="protein sequence ID" value="PRQ77763.1"/>
    <property type="molecule type" value="Genomic_DNA"/>
</dbReference>
<evidence type="ECO:0000313" key="2">
    <source>
        <dbReference type="EMBL" id="PRQ77763.1"/>
    </source>
</evidence>
<feature type="compositionally biased region" description="Basic and acidic residues" evidence="1">
    <location>
        <begin position="171"/>
        <end position="196"/>
    </location>
</feature>
<dbReference type="AlphaFoldDB" id="A0A2T0AIE0"/>
<name>A0A2T0AIE0_RHOTO</name>
<gene>
    <name evidence="2" type="ORF">AAT19DRAFT_8831</name>
</gene>
<protein>
    <submittedName>
        <fullName evidence="2">Uncharacterized protein</fullName>
    </submittedName>
</protein>
<comment type="caution">
    <text evidence="2">The sequence shown here is derived from an EMBL/GenBank/DDBJ whole genome shotgun (WGS) entry which is preliminary data.</text>
</comment>
<feature type="region of interest" description="Disordered" evidence="1">
    <location>
        <begin position="151"/>
        <end position="200"/>
    </location>
</feature>